<evidence type="ECO:0000313" key="2">
    <source>
        <dbReference type="Proteomes" id="UP000324222"/>
    </source>
</evidence>
<evidence type="ECO:0000313" key="1">
    <source>
        <dbReference type="EMBL" id="MPC81515.1"/>
    </source>
</evidence>
<reference evidence="1 2" key="1">
    <citation type="submission" date="2019-05" db="EMBL/GenBank/DDBJ databases">
        <title>Another draft genome of Portunus trituberculatus and its Hox gene families provides insights of decapod evolution.</title>
        <authorList>
            <person name="Jeong J.-H."/>
            <person name="Song I."/>
            <person name="Kim S."/>
            <person name="Choi T."/>
            <person name="Kim D."/>
            <person name="Ryu S."/>
            <person name="Kim W."/>
        </authorList>
    </citation>
    <scope>NUCLEOTIDE SEQUENCE [LARGE SCALE GENOMIC DNA]</scope>
    <source>
        <tissue evidence="1">Muscle</tissue>
    </source>
</reference>
<dbReference type="AlphaFoldDB" id="A0A5B7IH19"/>
<dbReference type="Proteomes" id="UP000324222">
    <property type="component" value="Unassembled WGS sequence"/>
</dbReference>
<proteinExistence type="predicted"/>
<comment type="caution">
    <text evidence="1">The sequence shown here is derived from an EMBL/GenBank/DDBJ whole genome shotgun (WGS) entry which is preliminary data.</text>
</comment>
<organism evidence="1 2">
    <name type="scientific">Portunus trituberculatus</name>
    <name type="common">Swimming crab</name>
    <name type="synonym">Neptunus trituberculatus</name>
    <dbReference type="NCBI Taxonomy" id="210409"/>
    <lineage>
        <taxon>Eukaryota</taxon>
        <taxon>Metazoa</taxon>
        <taxon>Ecdysozoa</taxon>
        <taxon>Arthropoda</taxon>
        <taxon>Crustacea</taxon>
        <taxon>Multicrustacea</taxon>
        <taxon>Malacostraca</taxon>
        <taxon>Eumalacostraca</taxon>
        <taxon>Eucarida</taxon>
        <taxon>Decapoda</taxon>
        <taxon>Pleocyemata</taxon>
        <taxon>Brachyura</taxon>
        <taxon>Eubrachyura</taxon>
        <taxon>Portunoidea</taxon>
        <taxon>Portunidae</taxon>
        <taxon>Portuninae</taxon>
        <taxon>Portunus</taxon>
    </lineage>
</organism>
<protein>
    <submittedName>
        <fullName evidence="1">Uncharacterized protein</fullName>
    </submittedName>
</protein>
<keyword evidence="2" id="KW-1185">Reference proteome</keyword>
<gene>
    <name evidence="1" type="ORF">E2C01_076136</name>
</gene>
<name>A0A5B7IH19_PORTR</name>
<accession>A0A5B7IH19</accession>
<sequence>MPPNRVRWQPRSVSPQNLVLCPHFLFEPRPSGLVSPLNPRVCVPVSFRACPVSSLSPTCVSSHFFHVPSELQTMSRVSSDPKLTFPSMHCSLYFMSIRSPLARLRTVPALSLSPPSQFPLKTRMGLRSSIPFDSICPP</sequence>
<dbReference type="EMBL" id="VSRR010057217">
    <property type="protein sequence ID" value="MPC81515.1"/>
    <property type="molecule type" value="Genomic_DNA"/>
</dbReference>